<protein>
    <recommendedName>
        <fullName evidence="3">Uracil-DNA glycosylase-like domain-containing protein</fullName>
    </recommendedName>
</protein>
<proteinExistence type="predicted"/>
<dbReference type="OrthoDB" id="6608549at2"/>
<dbReference type="RefSeq" id="WP_075765244.1">
    <property type="nucleotide sequence ID" value="NZ_MJIL01000079.1"/>
</dbReference>
<dbReference type="EMBL" id="MJIL01000079">
    <property type="protein sequence ID" value="OLQ74866.1"/>
    <property type="molecule type" value="Genomic_DNA"/>
</dbReference>
<dbReference type="AlphaFoldDB" id="A0A1Q9GK36"/>
<reference evidence="1 2" key="1">
    <citation type="submission" date="2016-09" db="EMBL/GenBank/DDBJ databases">
        <title>Photobacterium proteolyticum sp. nov. a protease producing bacterium isolated from ocean sediments of Laizhou Bay.</title>
        <authorList>
            <person name="Li Y."/>
        </authorList>
    </citation>
    <scope>NUCLEOTIDE SEQUENCE [LARGE SCALE GENOMIC DNA]</scope>
    <source>
        <strain evidence="1 2">13-12</strain>
    </source>
</reference>
<organism evidence="1 2">
    <name type="scientific">Photobacterium proteolyticum</name>
    <dbReference type="NCBI Taxonomy" id="1903952"/>
    <lineage>
        <taxon>Bacteria</taxon>
        <taxon>Pseudomonadati</taxon>
        <taxon>Pseudomonadota</taxon>
        <taxon>Gammaproteobacteria</taxon>
        <taxon>Vibrionales</taxon>
        <taxon>Vibrionaceae</taxon>
        <taxon>Photobacterium</taxon>
    </lineage>
</organism>
<gene>
    <name evidence="1" type="ORF">BIT28_12965</name>
</gene>
<evidence type="ECO:0008006" key="3">
    <source>
        <dbReference type="Google" id="ProtNLM"/>
    </source>
</evidence>
<keyword evidence="2" id="KW-1185">Reference proteome</keyword>
<dbReference type="Proteomes" id="UP000186905">
    <property type="component" value="Unassembled WGS sequence"/>
</dbReference>
<comment type="caution">
    <text evidence="1">The sequence shown here is derived from an EMBL/GenBank/DDBJ whole genome shotgun (WGS) entry which is preliminary data.</text>
</comment>
<name>A0A1Q9GK36_9GAMM</name>
<accession>A0A1Q9GK36</accession>
<evidence type="ECO:0000313" key="2">
    <source>
        <dbReference type="Proteomes" id="UP000186905"/>
    </source>
</evidence>
<evidence type="ECO:0000313" key="1">
    <source>
        <dbReference type="EMBL" id="OLQ74866.1"/>
    </source>
</evidence>
<sequence>MDSVLKEKYKRILSTINSDEFSFENDKYSGVFLTYPFEAYRTSKIKVMIVGRETAGWNTNNGKNTIKRIVDKNKLNQLDDVVNESLSRYSWHLKDRKDGRVRTKHRSHFKRFFLTVAKELKVEPEGIVYANLFAWDFNKRSPLRRPKQELEKITNLSIELLAEQIRLYEPEHIIFATGVLKVDPIIKKLFVEQFQGYKTNHVEPKKLWQFEAAGARCYRIAHPRAMGNEHPKFRQKVIGLIKKAD</sequence>